<reference evidence="4" key="1">
    <citation type="submission" date="2023-01" db="EMBL/GenBank/DDBJ databases">
        <title>Metagenome sequencing of chrysophaentin producing Chrysophaeum taylorii.</title>
        <authorList>
            <person name="Davison J."/>
            <person name="Bewley C."/>
        </authorList>
    </citation>
    <scope>NUCLEOTIDE SEQUENCE</scope>
    <source>
        <strain evidence="4">NIES-1699</strain>
    </source>
</reference>
<dbReference type="GO" id="GO:0000149">
    <property type="term" value="F:SNARE binding"/>
    <property type="evidence" value="ECO:0007669"/>
    <property type="project" value="TreeGrafter"/>
</dbReference>
<evidence type="ECO:0000256" key="2">
    <source>
        <dbReference type="SAM" id="MobiDB-lite"/>
    </source>
</evidence>
<dbReference type="GO" id="GO:0006886">
    <property type="term" value="P:intracellular protein transport"/>
    <property type="evidence" value="ECO:0007669"/>
    <property type="project" value="TreeGrafter"/>
</dbReference>
<protein>
    <recommendedName>
        <fullName evidence="3">t-SNARE coiled-coil homology domain-containing protein</fullName>
    </recommendedName>
</protein>
<evidence type="ECO:0000313" key="5">
    <source>
        <dbReference type="Proteomes" id="UP001230188"/>
    </source>
</evidence>
<dbReference type="GO" id="GO:0005484">
    <property type="term" value="F:SNAP receptor activity"/>
    <property type="evidence" value="ECO:0007669"/>
    <property type="project" value="TreeGrafter"/>
</dbReference>
<feature type="region of interest" description="Disordered" evidence="2">
    <location>
        <begin position="1"/>
        <end position="35"/>
    </location>
</feature>
<dbReference type="PANTHER" id="PTHR19957">
    <property type="entry name" value="SYNTAXIN"/>
    <property type="match status" value="1"/>
</dbReference>
<dbReference type="AlphaFoldDB" id="A0AAD7UF26"/>
<dbReference type="GO" id="GO:0006906">
    <property type="term" value="P:vesicle fusion"/>
    <property type="evidence" value="ECO:0007669"/>
    <property type="project" value="TreeGrafter"/>
</dbReference>
<dbReference type="EMBL" id="JAQMWT010000334">
    <property type="protein sequence ID" value="KAJ8604302.1"/>
    <property type="molecule type" value="Genomic_DNA"/>
</dbReference>
<evidence type="ECO:0000313" key="4">
    <source>
        <dbReference type="EMBL" id="KAJ8604302.1"/>
    </source>
</evidence>
<comment type="similarity">
    <text evidence="1">Belongs to the syntaxin family.</text>
</comment>
<dbReference type="Proteomes" id="UP001230188">
    <property type="component" value="Unassembled WGS sequence"/>
</dbReference>
<name>A0AAD7UF26_9STRA</name>
<evidence type="ECO:0000259" key="3">
    <source>
        <dbReference type="PROSITE" id="PS50192"/>
    </source>
</evidence>
<dbReference type="GO" id="GO:0012505">
    <property type="term" value="C:endomembrane system"/>
    <property type="evidence" value="ECO:0007669"/>
    <property type="project" value="TreeGrafter"/>
</dbReference>
<organism evidence="4 5">
    <name type="scientific">Chrysophaeum taylorii</name>
    <dbReference type="NCBI Taxonomy" id="2483200"/>
    <lineage>
        <taxon>Eukaryota</taxon>
        <taxon>Sar</taxon>
        <taxon>Stramenopiles</taxon>
        <taxon>Ochrophyta</taxon>
        <taxon>Pelagophyceae</taxon>
        <taxon>Pelagomonadales</taxon>
        <taxon>Pelagomonadaceae</taxon>
        <taxon>Chrysophaeum</taxon>
    </lineage>
</organism>
<dbReference type="GO" id="GO:0031201">
    <property type="term" value="C:SNARE complex"/>
    <property type="evidence" value="ECO:0007669"/>
    <property type="project" value="TreeGrafter"/>
</dbReference>
<dbReference type="InterPro" id="IPR010989">
    <property type="entry name" value="SNARE"/>
</dbReference>
<sequence>MSFGELGRRPSVGSGGARVAQERRRPNGHGGGINQQTSQIADWLRQFQHNLSLLERLGESLTHSSEELLRQIAAQQEVVEELSRTVVRALGEMAREIEALPRPEQARLRATRAKLKKDYERVASELTRVVAKIKRSQKAASTRPPPPVEAEEHRVGRAQFGRSDAPGDLDVMIGDERVQLQVAMQEEAINDAILREREDEIRNINQSVHKVNEIFKDLATLVDKQQEDVEQISEHIEKSHQHAEKGLDQVQKAAKLQPSCAIS</sequence>
<dbReference type="InterPro" id="IPR045242">
    <property type="entry name" value="Syntaxin"/>
</dbReference>
<dbReference type="CDD" id="cd15840">
    <property type="entry name" value="SNARE_Qa"/>
    <property type="match status" value="1"/>
</dbReference>
<feature type="domain" description="T-SNARE coiled-coil homology" evidence="3">
    <location>
        <begin position="191"/>
        <end position="253"/>
    </location>
</feature>
<proteinExistence type="inferred from homology"/>
<evidence type="ECO:0000256" key="1">
    <source>
        <dbReference type="ARBA" id="ARBA00009063"/>
    </source>
</evidence>
<dbReference type="SMART" id="SM00397">
    <property type="entry name" value="t_SNARE"/>
    <property type="match status" value="1"/>
</dbReference>
<dbReference type="Gene3D" id="1.20.58.70">
    <property type="match status" value="1"/>
</dbReference>
<feature type="region of interest" description="Disordered" evidence="2">
    <location>
        <begin position="134"/>
        <end position="154"/>
    </location>
</feature>
<dbReference type="PROSITE" id="PS50192">
    <property type="entry name" value="T_SNARE"/>
    <property type="match status" value="1"/>
</dbReference>
<dbReference type="InterPro" id="IPR000727">
    <property type="entry name" value="T_SNARE_dom"/>
</dbReference>
<gene>
    <name evidence="4" type="ORF">CTAYLR_002535</name>
</gene>
<dbReference type="SUPFAM" id="SSF47661">
    <property type="entry name" value="t-snare proteins"/>
    <property type="match status" value="1"/>
</dbReference>
<dbReference type="GO" id="GO:0048278">
    <property type="term" value="P:vesicle docking"/>
    <property type="evidence" value="ECO:0007669"/>
    <property type="project" value="TreeGrafter"/>
</dbReference>
<accession>A0AAD7UF26</accession>
<dbReference type="PANTHER" id="PTHR19957:SF38">
    <property type="entry name" value="LD27581P"/>
    <property type="match status" value="1"/>
</dbReference>
<dbReference type="Gene3D" id="1.20.5.110">
    <property type="match status" value="1"/>
</dbReference>
<keyword evidence="5" id="KW-1185">Reference proteome</keyword>
<comment type="caution">
    <text evidence="4">The sequence shown here is derived from an EMBL/GenBank/DDBJ whole genome shotgun (WGS) entry which is preliminary data.</text>
</comment>